<dbReference type="PANTHER" id="PTHR43010:SF1">
    <property type="entry name" value="USPA DOMAIN-CONTAINING PROTEIN"/>
    <property type="match status" value="1"/>
</dbReference>
<dbReference type="PRINTS" id="PR01438">
    <property type="entry name" value="UNVRSLSTRESS"/>
</dbReference>
<dbReference type="InterPro" id="IPR006016">
    <property type="entry name" value="UspA"/>
</dbReference>
<evidence type="ECO:0000313" key="4">
    <source>
        <dbReference type="Proteomes" id="UP000185469"/>
    </source>
</evidence>
<evidence type="ECO:0000256" key="1">
    <source>
        <dbReference type="ARBA" id="ARBA00008791"/>
    </source>
</evidence>
<protein>
    <recommendedName>
        <fullName evidence="2">UspA domain-containing protein</fullName>
    </recommendedName>
</protein>
<dbReference type="SUPFAM" id="SSF52402">
    <property type="entry name" value="Adenine nucleotide alpha hydrolases-like"/>
    <property type="match status" value="1"/>
</dbReference>
<sequence>MGPRIIIAYDGSAHADRAVDHAAACLDPAAAHVVTVWEPLHHRGPGGADPARERAAATCAAGVARARQRGLAAEALPVESASAVWVALVEAAEATGADLIVCGTRGHGGLRGILTASTAEAVLRESGLPVLVVPPPA</sequence>
<dbReference type="AlphaFoldDB" id="A0A1L7D021"/>
<organism evidence="3 4">
    <name type="scientific">Corynebacterium sphenisci DSM 44792</name>
    <dbReference type="NCBI Taxonomy" id="1437874"/>
    <lineage>
        <taxon>Bacteria</taxon>
        <taxon>Bacillati</taxon>
        <taxon>Actinomycetota</taxon>
        <taxon>Actinomycetes</taxon>
        <taxon>Mycobacteriales</taxon>
        <taxon>Corynebacteriaceae</taxon>
        <taxon>Corynebacterium</taxon>
    </lineage>
</organism>
<evidence type="ECO:0000313" key="3">
    <source>
        <dbReference type="EMBL" id="APT91479.1"/>
    </source>
</evidence>
<evidence type="ECO:0000259" key="2">
    <source>
        <dbReference type="Pfam" id="PF00582"/>
    </source>
</evidence>
<keyword evidence="4" id="KW-1185">Reference proteome</keyword>
<name>A0A1L7D021_9CORY</name>
<dbReference type="Pfam" id="PF00582">
    <property type="entry name" value="Usp"/>
    <property type="match status" value="1"/>
</dbReference>
<feature type="domain" description="UspA" evidence="2">
    <location>
        <begin position="4"/>
        <end position="134"/>
    </location>
</feature>
<accession>A0A1L7D021</accession>
<reference evidence="3 4" key="1">
    <citation type="submission" date="2014-08" db="EMBL/GenBank/DDBJ databases">
        <title>Complete genome sequence of Corynebacterium sphenisci CECT 5990(T) (=DSM 44792(T)), isolated from healthy wild penguins.</title>
        <authorList>
            <person name="Ruckert C."/>
            <person name="Albersmeier A."/>
            <person name="Winkler A."/>
            <person name="Kalinowski J."/>
        </authorList>
    </citation>
    <scope>NUCLEOTIDE SEQUENCE [LARGE SCALE GENOMIC DNA]</scope>
    <source>
        <strain evidence="3 4">DSM 44792</strain>
    </source>
</reference>
<dbReference type="EMBL" id="CP009248">
    <property type="protein sequence ID" value="APT91479.1"/>
    <property type="molecule type" value="Genomic_DNA"/>
</dbReference>
<dbReference type="InterPro" id="IPR006015">
    <property type="entry name" value="Universal_stress_UspA"/>
</dbReference>
<dbReference type="KEGG" id="csph:CSPHI_11460"/>
<dbReference type="CDD" id="cd00293">
    <property type="entry name" value="USP-like"/>
    <property type="match status" value="1"/>
</dbReference>
<dbReference type="InterPro" id="IPR051688">
    <property type="entry name" value="USP_A"/>
</dbReference>
<comment type="similarity">
    <text evidence="1">Belongs to the universal stress protein A family.</text>
</comment>
<proteinExistence type="inferred from homology"/>
<dbReference type="RefSeq" id="WP_075693324.1">
    <property type="nucleotide sequence ID" value="NZ_CP009248.1"/>
</dbReference>
<gene>
    <name evidence="3" type="ORF">CSPHI_11460</name>
</gene>
<dbReference type="STRING" id="1437874.CSPHI_11460"/>
<dbReference type="OrthoDB" id="3174546at2"/>
<dbReference type="Gene3D" id="3.40.50.620">
    <property type="entry name" value="HUPs"/>
    <property type="match status" value="1"/>
</dbReference>
<dbReference type="InterPro" id="IPR014729">
    <property type="entry name" value="Rossmann-like_a/b/a_fold"/>
</dbReference>
<dbReference type="Proteomes" id="UP000185469">
    <property type="component" value="Chromosome"/>
</dbReference>
<dbReference type="PANTHER" id="PTHR43010">
    <property type="entry name" value="UNIVERSAL STRESS PROTEIN SLR1230"/>
    <property type="match status" value="1"/>
</dbReference>